<dbReference type="AlphaFoldDB" id="A0A4R2IKN7"/>
<protein>
    <submittedName>
        <fullName evidence="2">Alpha/beta hydrolase family protein</fullName>
    </submittedName>
</protein>
<proteinExistence type="predicted"/>
<name>A0A4R2IKN7_9ACTN</name>
<dbReference type="InterPro" id="IPR000073">
    <property type="entry name" value="AB_hydrolase_1"/>
</dbReference>
<comment type="caution">
    <text evidence="2">The sequence shown here is derived from an EMBL/GenBank/DDBJ whole genome shotgun (WGS) entry which is preliminary data.</text>
</comment>
<keyword evidence="2" id="KW-0378">Hydrolase</keyword>
<dbReference type="RefSeq" id="WP_132153019.1">
    <property type="nucleotide sequence ID" value="NZ_SLWR01000009.1"/>
</dbReference>
<gene>
    <name evidence="2" type="ORF">EV646_109362</name>
</gene>
<dbReference type="Proteomes" id="UP000295573">
    <property type="component" value="Unassembled WGS sequence"/>
</dbReference>
<dbReference type="SUPFAM" id="SSF53474">
    <property type="entry name" value="alpha/beta-Hydrolases"/>
    <property type="match status" value="1"/>
</dbReference>
<dbReference type="Gene3D" id="3.40.50.1820">
    <property type="entry name" value="alpha/beta hydrolase"/>
    <property type="match status" value="1"/>
</dbReference>
<organism evidence="2 3">
    <name type="scientific">Kribbella antiqua</name>
    <dbReference type="NCBI Taxonomy" id="2512217"/>
    <lineage>
        <taxon>Bacteria</taxon>
        <taxon>Bacillati</taxon>
        <taxon>Actinomycetota</taxon>
        <taxon>Actinomycetes</taxon>
        <taxon>Propionibacteriales</taxon>
        <taxon>Kribbellaceae</taxon>
        <taxon>Kribbella</taxon>
    </lineage>
</organism>
<dbReference type="Pfam" id="PF12697">
    <property type="entry name" value="Abhydrolase_6"/>
    <property type="match status" value="1"/>
</dbReference>
<dbReference type="OrthoDB" id="9785847at2"/>
<sequence>MKKLIRAGLSTIGMFSPPLAGRIAFELWRRPLARGQLREAERAIHEAARVEVIDGIVTYAWGDGTRPVLLVHGWRSRASRYAGFVERLLDLGYSPISYDGPGHGDTTRPMGTILDHQRIITRLAGRYGDFEGLIAHSLGVPFALYAVSQGVAAGRIVSISGFADFGYLVDKFSLELGLRPSVQAALKRSIERELFDGDPEIWTRFSVGPGDAELLVIHNDVDDVVDPTQVDVLLASYGSKAQFSGKTGLGHGRILSDPAVIEEAVSFLDVPEGLDLSA</sequence>
<accession>A0A4R2IKN7</accession>
<dbReference type="GO" id="GO:0016787">
    <property type="term" value="F:hydrolase activity"/>
    <property type="evidence" value="ECO:0007669"/>
    <property type="project" value="UniProtKB-KW"/>
</dbReference>
<dbReference type="InterPro" id="IPR029058">
    <property type="entry name" value="AB_hydrolase_fold"/>
</dbReference>
<dbReference type="EMBL" id="SLWR01000009">
    <property type="protein sequence ID" value="TCO45187.1"/>
    <property type="molecule type" value="Genomic_DNA"/>
</dbReference>
<evidence type="ECO:0000313" key="3">
    <source>
        <dbReference type="Proteomes" id="UP000295573"/>
    </source>
</evidence>
<evidence type="ECO:0000313" key="2">
    <source>
        <dbReference type="EMBL" id="TCO45187.1"/>
    </source>
</evidence>
<evidence type="ECO:0000259" key="1">
    <source>
        <dbReference type="Pfam" id="PF12697"/>
    </source>
</evidence>
<keyword evidence="3" id="KW-1185">Reference proteome</keyword>
<reference evidence="2 3" key="1">
    <citation type="journal article" date="2015" name="Stand. Genomic Sci.">
        <title>Genomic Encyclopedia of Bacterial and Archaeal Type Strains, Phase III: the genomes of soil and plant-associated and newly described type strains.</title>
        <authorList>
            <person name="Whitman W.B."/>
            <person name="Woyke T."/>
            <person name="Klenk H.P."/>
            <person name="Zhou Y."/>
            <person name="Lilburn T.G."/>
            <person name="Beck B.J."/>
            <person name="De Vos P."/>
            <person name="Vandamme P."/>
            <person name="Eisen J.A."/>
            <person name="Garrity G."/>
            <person name="Hugenholtz P."/>
            <person name="Kyrpides N.C."/>
        </authorList>
    </citation>
    <scope>NUCLEOTIDE SEQUENCE [LARGE SCALE GENOMIC DNA]</scope>
    <source>
        <strain evidence="2 3">VKM Ac-2541</strain>
    </source>
</reference>
<feature type="domain" description="AB hydrolase-1" evidence="1">
    <location>
        <begin position="68"/>
        <end position="210"/>
    </location>
</feature>